<feature type="signal peptide" evidence="1">
    <location>
        <begin position="1"/>
        <end position="33"/>
    </location>
</feature>
<dbReference type="AlphaFoldDB" id="A0A849VRB6"/>
<sequence>MDSAYTVRSRGRFLYLPLAAACILLSACGDRSAAIKELGGKQILCRTYDTPTKEVFARFLEAEFASFMFGPVPKDYFAESRRLKFTEALRQIEASKTFKKTECDQLSHDLCLMSVQCREVNLASIKPVGTTYFLIIDTKAGALIPIEASRKYDANPVDSDTGRRSSGLVFRIQTSADLRKRLDETFERFWPLGE</sequence>
<dbReference type="EMBL" id="JABUMX010000001">
    <property type="protein sequence ID" value="NTS30577.1"/>
    <property type="molecule type" value="Genomic_DNA"/>
</dbReference>
<evidence type="ECO:0000313" key="3">
    <source>
        <dbReference type="Proteomes" id="UP000550508"/>
    </source>
</evidence>
<gene>
    <name evidence="2" type="ORF">HQ945_04855</name>
</gene>
<feature type="chain" id="PRO_5032922719" evidence="1">
    <location>
        <begin position="34"/>
        <end position="194"/>
    </location>
</feature>
<name>A0A849VRB6_9HYPH</name>
<keyword evidence="3" id="KW-1185">Reference proteome</keyword>
<comment type="caution">
    <text evidence="2">The sequence shown here is derived from an EMBL/GenBank/DDBJ whole genome shotgun (WGS) entry which is preliminary data.</text>
</comment>
<accession>A0A849VRB6</accession>
<reference evidence="2 3" key="1">
    <citation type="submission" date="2020-05" db="EMBL/GenBank/DDBJ databases">
        <authorList>
            <person name="Kim M.K."/>
        </authorList>
    </citation>
    <scope>NUCLEOTIDE SEQUENCE [LARGE SCALE GENOMIC DNA]</scope>
    <source>
        <strain evidence="2 3">BT25</strain>
    </source>
</reference>
<keyword evidence="1" id="KW-0732">Signal</keyword>
<evidence type="ECO:0000313" key="2">
    <source>
        <dbReference type="EMBL" id="NTS30577.1"/>
    </source>
</evidence>
<proteinExistence type="predicted"/>
<dbReference type="RefSeq" id="WP_162737106.1">
    <property type="nucleotide sequence ID" value="NZ_JABUMX010000001.1"/>
</dbReference>
<protein>
    <submittedName>
        <fullName evidence="2">Uncharacterized protein</fullName>
    </submittedName>
</protein>
<evidence type="ECO:0000256" key="1">
    <source>
        <dbReference type="SAM" id="SignalP"/>
    </source>
</evidence>
<dbReference type="Proteomes" id="UP000550508">
    <property type="component" value="Unassembled WGS sequence"/>
</dbReference>
<organism evidence="2 3">
    <name type="scientific">Phyllobacterium pellucidum</name>
    <dbReference type="NCBI Taxonomy" id="2740464"/>
    <lineage>
        <taxon>Bacteria</taxon>
        <taxon>Pseudomonadati</taxon>
        <taxon>Pseudomonadota</taxon>
        <taxon>Alphaproteobacteria</taxon>
        <taxon>Hyphomicrobiales</taxon>
        <taxon>Phyllobacteriaceae</taxon>
        <taxon>Phyllobacterium</taxon>
    </lineage>
</organism>